<dbReference type="InterPro" id="IPR011011">
    <property type="entry name" value="Znf_FYVE_PHD"/>
</dbReference>
<gene>
    <name evidence="16" type="ORF">C5167_010664</name>
</gene>
<dbReference type="EMBL" id="CM010720">
    <property type="protein sequence ID" value="RZC66978.1"/>
    <property type="molecule type" value="Genomic_DNA"/>
</dbReference>
<dbReference type="PANTHER" id="PTHR12202:SF0">
    <property type="entry name" value="ESF1 HOMOLOG"/>
    <property type="match status" value="1"/>
</dbReference>
<proteinExistence type="inferred from homology"/>
<dbReference type="InterPro" id="IPR045876">
    <property type="entry name" value="PRHA-like_PHD-finger"/>
</dbReference>
<dbReference type="GO" id="GO:0008270">
    <property type="term" value="F:zinc ion binding"/>
    <property type="evidence" value="ECO:0007669"/>
    <property type="project" value="UniProtKB-KW"/>
</dbReference>
<evidence type="ECO:0000256" key="1">
    <source>
        <dbReference type="ARBA" id="ARBA00004604"/>
    </source>
</evidence>
<feature type="compositionally biased region" description="Acidic residues" evidence="13">
    <location>
        <begin position="418"/>
        <end position="432"/>
    </location>
</feature>
<dbReference type="CDD" id="cd15504">
    <property type="entry name" value="PHD_PRHA_like"/>
    <property type="match status" value="1"/>
</dbReference>
<dbReference type="Pfam" id="PF05920">
    <property type="entry name" value="Homeobox_KN"/>
    <property type="match status" value="1"/>
</dbReference>
<feature type="compositionally biased region" description="Acidic residues" evidence="13">
    <location>
        <begin position="455"/>
        <end position="465"/>
    </location>
</feature>
<feature type="region of interest" description="Disordered" evidence="13">
    <location>
        <begin position="78"/>
        <end position="197"/>
    </location>
</feature>
<dbReference type="PROSITE" id="PS01359">
    <property type="entry name" value="ZF_PHD_1"/>
    <property type="match status" value="1"/>
</dbReference>
<dbReference type="InterPro" id="IPR008422">
    <property type="entry name" value="KN_HD"/>
</dbReference>
<dbReference type="GO" id="GO:0003677">
    <property type="term" value="F:DNA binding"/>
    <property type="evidence" value="ECO:0007669"/>
    <property type="project" value="UniProtKB-UniRule"/>
</dbReference>
<feature type="compositionally biased region" description="Polar residues" evidence="13">
    <location>
        <begin position="1995"/>
        <end position="2005"/>
    </location>
</feature>
<dbReference type="InterPro" id="IPR001965">
    <property type="entry name" value="Znf_PHD"/>
</dbReference>
<feature type="compositionally biased region" description="Basic and acidic residues" evidence="13">
    <location>
        <begin position="1687"/>
        <end position="1697"/>
    </location>
</feature>
<feature type="compositionally biased region" description="Basic and acidic residues" evidence="13">
    <location>
        <begin position="1564"/>
        <end position="1575"/>
    </location>
</feature>
<evidence type="ECO:0000256" key="3">
    <source>
        <dbReference type="ARBA" id="ARBA00009087"/>
    </source>
</evidence>
<feature type="compositionally biased region" description="Basic and acidic residues" evidence="13">
    <location>
        <begin position="433"/>
        <end position="454"/>
    </location>
</feature>
<keyword evidence="10 11" id="KW-0539">Nucleus</keyword>
<evidence type="ECO:0000256" key="6">
    <source>
        <dbReference type="ARBA" id="ARBA00022833"/>
    </source>
</evidence>
<dbReference type="Pfam" id="PF08159">
    <property type="entry name" value="NUC153"/>
    <property type="match status" value="1"/>
</dbReference>
<dbReference type="InterPro" id="IPR019787">
    <property type="entry name" value="Znf_PHD-finger"/>
</dbReference>
<feature type="DNA-binding region" description="Homeobox" evidence="11">
    <location>
        <begin position="1777"/>
        <end position="1836"/>
    </location>
</feature>
<feature type="compositionally biased region" description="Basic and acidic residues" evidence="13">
    <location>
        <begin position="128"/>
        <end position="150"/>
    </location>
</feature>
<dbReference type="InterPro" id="IPR019786">
    <property type="entry name" value="Zinc_finger_PHD-type_CS"/>
</dbReference>
<evidence type="ECO:0000313" key="17">
    <source>
        <dbReference type="Proteomes" id="UP000316621"/>
    </source>
</evidence>
<dbReference type="InterPro" id="IPR013083">
    <property type="entry name" value="Znf_RING/FYVE/PHD"/>
</dbReference>
<evidence type="ECO:0000256" key="12">
    <source>
        <dbReference type="PROSITE-ProRule" id="PRU00146"/>
    </source>
</evidence>
<feature type="compositionally biased region" description="Polar residues" evidence="13">
    <location>
        <begin position="1895"/>
        <end position="1906"/>
    </location>
</feature>
<feature type="compositionally biased region" description="Basic and acidic residues" evidence="13">
    <location>
        <begin position="721"/>
        <end position="733"/>
    </location>
</feature>
<keyword evidence="6" id="KW-0862">Zinc</keyword>
<dbReference type="SUPFAM" id="SSF57903">
    <property type="entry name" value="FYVE/PHD zinc finger"/>
    <property type="match status" value="1"/>
</dbReference>
<protein>
    <submittedName>
        <fullName evidence="16">Uncharacterized protein</fullName>
    </submittedName>
</protein>
<evidence type="ECO:0000256" key="2">
    <source>
        <dbReference type="ARBA" id="ARBA00007427"/>
    </source>
</evidence>
<feature type="compositionally biased region" description="Acidic residues" evidence="13">
    <location>
        <begin position="174"/>
        <end position="192"/>
    </location>
</feature>
<feature type="region of interest" description="Disordered" evidence="13">
    <location>
        <begin position="1101"/>
        <end position="1193"/>
    </location>
</feature>
<feature type="compositionally biased region" description="Polar residues" evidence="13">
    <location>
        <begin position="666"/>
        <end position="675"/>
    </location>
</feature>
<feature type="compositionally biased region" description="Polar residues" evidence="13">
    <location>
        <begin position="1945"/>
        <end position="1957"/>
    </location>
</feature>
<keyword evidence="7" id="KW-0175">Coiled coil</keyword>
<dbReference type="InterPro" id="IPR012580">
    <property type="entry name" value="NUC153"/>
</dbReference>
<evidence type="ECO:0000256" key="13">
    <source>
        <dbReference type="SAM" id="MobiDB-lite"/>
    </source>
</evidence>
<keyword evidence="17" id="KW-1185">Reference proteome</keyword>
<evidence type="ECO:0000256" key="7">
    <source>
        <dbReference type="ARBA" id="ARBA00023054"/>
    </source>
</evidence>
<feature type="region of interest" description="Disordered" evidence="13">
    <location>
        <begin position="1"/>
        <end position="38"/>
    </location>
</feature>
<feature type="region of interest" description="Disordered" evidence="13">
    <location>
        <begin position="778"/>
        <end position="845"/>
    </location>
</feature>
<feature type="compositionally biased region" description="Basic residues" evidence="13">
    <location>
        <begin position="501"/>
        <end position="515"/>
    </location>
</feature>
<dbReference type="Pfam" id="PF25121">
    <property type="entry name" value="RRM_ESF1"/>
    <property type="match status" value="1"/>
</dbReference>
<comment type="subcellular location">
    <subcellularLocation>
        <location evidence="1">Nucleus</location>
        <location evidence="1">Nucleolus</location>
    </subcellularLocation>
</comment>
<feature type="compositionally biased region" description="Basic and acidic residues" evidence="13">
    <location>
        <begin position="1659"/>
        <end position="1668"/>
    </location>
</feature>
<dbReference type="InterPro" id="IPR001356">
    <property type="entry name" value="HD"/>
</dbReference>
<feature type="compositionally biased region" description="Low complexity" evidence="13">
    <location>
        <begin position="2108"/>
        <end position="2121"/>
    </location>
</feature>
<feature type="compositionally biased region" description="Acidic residues" evidence="13">
    <location>
        <begin position="151"/>
        <end position="165"/>
    </location>
</feature>
<feature type="compositionally biased region" description="Acidic residues" evidence="13">
    <location>
        <begin position="1424"/>
        <end position="1447"/>
    </location>
</feature>
<comment type="similarity">
    <text evidence="3">Belongs to the ESF1 family.</text>
</comment>
<feature type="compositionally biased region" description="Basic and acidic residues" evidence="13">
    <location>
        <begin position="1739"/>
        <end position="1748"/>
    </location>
</feature>
<dbReference type="InterPro" id="IPR009057">
    <property type="entry name" value="Homeodomain-like_sf"/>
</dbReference>
<feature type="compositionally biased region" description="Basic residues" evidence="13">
    <location>
        <begin position="1150"/>
        <end position="1165"/>
    </location>
</feature>
<feature type="compositionally biased region" description="Polar residues" evidence="13">
    <location>
        <begin position="736"/>
        <end position="752"/>
    </location>
</feature>
<feature type="compositionally biased region" description="Acidic residues" evidence="13">
    <location>
        <begin position="1460"/>
        <end position="1476"/>
    </location>
</feature>
<evidence type="ECO:0000256" key="4">
    <source>
        <dbReference type="ARBA" id="ARBA00022723"/>
    </source>
</evidence>
<dbReference type="Gene3D" id="3.30.40.10">
    <property type="entry name" value="Zinc/RING finger domain, C3HC4 (zinc finger)"/>
    <property type="match status" value="1"/>
</dbReference>
<feature type="compositionally biased region" description="Basic and acidic residues" evidence="13">
    <location>
        <begin position="107"/>
        <end position="118"/>
    </location>
</feature>
<feature type="compositionally biased region" description="Low complexity" evidence="13">
    <location>
        <begin position="1484"/>
        <end position="1499"/>
    </location>
</feature>
<feature type="compositionally biased region" description="Polar residues" evidence="13">
    <location>
        <begin position="1850"/>
        <end position="1866"/>
    </location>
</feature>
<feature type="compositionally biased region" description="Polar residues" evidence="13">
    <location>
        <begin position="2125"/>
        <end position="2134"/>
    </location>
</feature>
<dbReference type="Proteomes" id="UP000316621">
    <property type="component" value="Chromosome 6"/>
</dbReference>
<keyword evidence="4" id="KW-0479">Metal-binding</keyword>
<dbReference type="GO" id="GO:0006355">
    <property type="term" value="P:regulation of DNA-templated transcription"/>
    <property type="evidence" value="ECO:0007669"/>
    <property type="project" value="InterPro"/>
</dbReference>
<feature type="domain" description="Homeobox" evidence="15">
    <location>
        <begin position="1775"/>
        <end position="1835"/>
    </location>
</feature>
<feature type="compositionally biased region" description="Basic residues" evidence="13">
    <location>
        <begin position="1831"/>
        <end position="1849"/>
    </location>
</feature>
<dbReference type="Gramene" id="RZC66978">
    <property type="protein sequence ID" value="RZC66978"/>
    <property type="gene ID" value="C5167_010664"/>
</dbReference>
<dbReference type="FunFam" id="3.30.40.10:FF:000650">
    <property type="entry name" value="Homeobox protein HAT3.1"/>
    <property type="match status" value="1"/>
</dbReference>
<name>A0A4Y7K4U1_PAPSO</name>
<feature type="region of interest" description="Disordered" evidence="13">
    <location>
        <begin position="1826"/>
        <end position="2166"/>
    </location>
</feature>
<feature type="compositionally biased region" description="Basic and acidic residues" evidence="13">
    <location>
        <begin position="552"/>
        <end position="572"/>
    </location>
</feature>
<evidence type="ECO:0000256" key="5">
    <source>
        <dbReference type="ARBA" id="ARBA00022771"/>
    </source>
</evidence>
<feature type="compositionally biased region" description="Polar residues" evidence="13">
    <location>
        <begin position="793"/>
        <end position="822"/>
    </location>
</feature>
<sequence length="2193" mass="242447">MGRKDKAKMKKKQRDNEKEEVKVSARDSIAATGSRNKKEVKVINDDRFVSMHSDPRFQAVPNQQSKVTIDKRFKDVLSKGFSSSSARVDKRGKTKNMNSENPLRHYYRQDEEENKKEDQESDDDDENEKSGKNEKAKVQKHDLKILKSDSDSESEESESGEELSDDTSSSTGSDTDEDDAGYLEDVPEEPEENIPVIEQETRRLAIVNMDWSQVRVRNSVAVPLSLSHAADLFVVMSSFLPKSGKIVSIAVYPSEFGLKRMEEEAVKGPVGLFDNGKEKSDDDDDDDDGDDEIDEEKLRAYEKSRLRYYYAVVECDSSDTADYLYKNCDGIEFERTSNVLDLRFIPDSMEFKHPPRDIATEAPTNYEGIDFQTRALQHSNLELTWDEDEPQRIKALKRTFNADQLAESEMNAYLASDVSDDDDDEDEIDAQDDQSKEKLSKAEKYRVLFEKGDEGSDGGDDDEDGNKDMEVTFNTGLEDLSKRILEKKKDKESETVWNQYLRKKSEKKKARKNASKHSSEDESSGSGRDEAEQDDFFIDESAVKFRKGGKNNRKEKQLEDTDKEHEASKAELELLLADDQEANNGLKGYNIKRNKAKGKKEDPSEDKIPAADYTDPRFQNLYKSPLFALDPTDPQYKRSAAYARQVGAQKQNGVHGDLGNGEELTPQVQLSSDNSVPGKKVEDDLKSEEMPSSSKKEKLELSSLVRSLKRKSQQAQIPSSSDKRSRKNSESKAHGKSSNNNEDNGLSSMECQDTSEHLQTRTVSSLKKEDCLIAKCPGSKQEAGDQTHEFSFGNGQTKAVDTSSSTKENSLRMENSSSLNSLEQKHDCGPEDVHHDTNSSQTKENDIKITSTILEQSILNKKIESRAGEEQTAAIEFTFTKQSSSLEQIVLDKKEKSTIEDSQVTVIDVTIPPIKSSSPQQNILEQKQESDFQVAQSEVIDVACPTQENSPTINTKENVTGDVQCDTNSSQTKENGFVTTNSSLEQSILDQKDETGVGNEQTAAIDLTLPARENGTLQCLSIKLSILDQKLESTAEDVKIMSDVTLPTQENSSPVKSSGHEQNILEQKQESGFEAVQHEAIDIASPILEDSLRIKNPSPKQNLVEQKLEPDNGDGQSETPASKFAGHGIGDNELLETPNLSKNVEVSEPKKHRGSPNSKKKKHAVRSALRSPRVLRSRLRDTSKAPDPVGVSENINTEVAKTRKKRKRTNKTLDNVFEKTKKRVRYLLNKTNYEHSLIEAYSGDGWKGLSAEKVRPEKELQRATAEILRCKLKIRDMFQHIESLCDEGKFQESLFDSDGEIDSEDIFCAKCGSKELSTDNDIILCDGFCTRGFHQKCLDSPLLNEEIPPGDEGWLCPACDCKADCIDLLNDNLGTDLSIEDNWEKVFPEAGTTTAGNKLEDYLGLPSDDSEDDDYDPDRLDLDEQKDEEGSSSDESDCSSASDDAEDLPQKDPYLGLPSDDSDDDDYNPDAMDVDEQVNKDESSSSGFSSDSGDSAPLSDDGKGSLGGDEVRTPSSVDGPNPLHGSDHQGPKKTKGKKETINPELRSILEQGDASPISGKRTRKQFDYKKLHDETYGNVSSDSSDDEDWVDADGVGEGKNSGGGNESVLSPIENSRTTRSGSNSKTTKNSSKKKENEQERSRQKLDFENAKNIVSVSQKEGKEPDLSKKRASASNRRGKAVAQETHVSSDSREHEDLVDVDGVGTKKDGQGKESVLSSNENYKTPGRGENAKNTSTLKRKSDNKEKISAKKLKFGGANNTASGSGNQGLEPDSIEKRASAATKLGKDVAQRLFEALKENEYPTPETKEKLAEELGLTVQQVNKWFNNTRWSLRHSSGKKNKASPSKIKHVQTNGKNSDTEQSSLPNSDAIVNVMPEQEPGSAVADKAGKRDKASPSKNALAQTSGKTGKAKQKNVLDSKAVSNVKQERELSSAVNGKAAKRDNKASPSKSKLAQTNGKGAKAKEKKTPGRVAVSKAKQEQNPGSPINNKAVAAESSPQKSLSSNLRNKRRKTDVEDKTSTEVQTTVKSSNPAGSSKSQTPPRRSSQRNTKQEATQTQEVQTPVKPSNPAGSSTSETPLRRSSQRNTKQEATQKQEVQTPVKPSRPEGSSKSPAPPRRSSQRNTKQEATQTQEVQTPAKPNKPTGFSKSQTPTRRSSRNTKQEVTQTQFLASCTGSYRVDSSIPSYFSWDPAIC</sequence>
<accession>A0A4Y7K4U1</accession>
<feature type="region of interest" description="Disordered" evidence="13">
    <location>
        <begin position="1396"/>
        <end position="1773"/>
    </location>
</feature>
<feature type="compositionally biased region" description="Polar residues" evidence="13">
    <location>
        <begin position="2020"/>
        <end position="2085"/>
    </location>
</feature>
<dbReference type="InterPro" id="IPR056750">
    <property type="entry name" value="RRM_ESF1"/>
</dbReference>
<keyword evidence="5 12" id="KW-0863">Zinc-finger</keyword>
<dbReference type="Pfam" id="PF00628">
    <property type="entry name" value="PHD"/>
    <property type="match status" value="1"/>
</dbReference>
<feature type="region of interest" description="Disordered" evidence="13">
    <location>
        <begin position="416"/>
        <end position="616"/>
    </location>
</feature>
<dbReference type="SUPFAM" id="SSF46689">
    <property type="entry name" value="Homeodomain-like"/>
    <property type="match status" value="1"/>
</dbReference>
<dbReference type="GO" id="GO:0006364">
    <property type="term" value="P:rRNA processing"/>
    <property type="evidence" value="ECO:0007669"/>
    <property type="project" value="InterPro"/>
</dbReference>
<feature type="compositionally biased region" description="Low complexity" evidence="13">
    <location>
        <begin position="1755"/>
        <end position="1768"/>
    </location>
</feature>
<evidence type="ECO:0000259" key="14">
    <source>
        <dbReference type="PROSITE" id="PS50016"/>
    </source>
</evidence>
<feature type="domain" description="PHD-type" evidence="14">
    <location>
        <begin position="1305"/>
        <end position="1362"/>
    </location>
</feature>
<dbReference type="PANTHER" id="PTHR12202">
    <property type="entry name" value="ESF1 HOMOLOG"/>
    <property type="match status" value="1"/>
</dbReference>
<comment type="similarity">
    <text evidence="2">Belongs to the PHD-associated homeobox family.</text>
</comment>
<feature type="region of interest" description="Disordered" evidence="13">
    <location>
        <begin position="638"/>
        <end position="765"/>
    </location>
</feature>
<dbReference type="InterPro" id="IPR039754">
    <property type="entry name" value="Esf1"/>
</dbReference>
<dbReference type="PROSITE" id="PS50016">
    <property type="entry name" value="ZF_PHD_2"/>
    <property type="match status" value="1"/>
</dbReference>
<feature type="compositionally biased region" description="Basic and acidic residues" evidence="13">
    <location>
        <begin position="14"/>
        <end position="25"/>
    </location>
</feature>
<evidence type="ECO:0000256" key="8">
    <source>
        <dbReference type="ARBA" id="ARBA00023125"/>
    </source>
</evidence>
<evidence type="ECO:0000256" key="9">
    <source>
        <dbReference type="ARBA" id="ARBA00023155"/>
    </source>
</evidence>
<feature type="compositionally biased region" description="Basic and acidic residues" evidence="13">
    <location>
        <begin position="479"/>
        <end position="494"/>
    </location>
</feature>
<feature type="compositionally biased region" description="Basic and acidic residues" evidence="13">
    <location>
        <begin position="679"/>
        <end position="700"/>
    </location>
</feature>
<reference evidence="16 17" key="1">
    <citation type="journal article" date="2018" name="Science">
        <title>The opium poppy genome and morphinan production.</title>
        <authorList>
            <person name="Guo L."/>
            <person name="Winzer T."/>
            <person name="Yang X."/>
            <person name="Li Y."/>
            <person name="Ning Z."/>
            <person name="He Z."/>
            <person name="Teodor R."/>
            <person name="Lu Y."/>
            <person name="Bowser T.A."/>
            <person name="Graham I.A."/>
            <person name="Ye K."/>
        </authorList>
    </citation>
    <scope>NUCLEOTIDE SEQUENCE [LARGE SCALE GENOMIC DNA]</scope>
    <source>
        <strain evidence="17">cv. HN1</strain>
        <tissue evidence="16">Leaves</tissue>
    </source>
</reference>
<feature type="compositionally biased region" description="Low complexity" evidence="13">
    <location>
        <begin position="1613"/>
        <end position="1629"/>
    </location>
</feature>
<dbReference type="STRING" id="3469.A0A4Y7K4U1"/>
<dbReference type="SMART" id="SM00249">
    <property type="entry name" value="PHD"/>
    <property type="match status" value="1"/>
</dbReference>
<feature type="compositionally biased region" description="Basic and acidic residues" evidence="13">
    <location>
        <begin position="599"/>
        <end position="609"/>
    </location>
</feature>
<dbReference type="PROSITE" id="PS50071">
    <property type="entry name" value="HOMEOBOX_2"/>
    <property type="match status" value="1"/>
</dbReference>
<dbReference type="SMART" id="SM00389">
    <property type="entry name" value="HOX"/>
    <property type="match status" value="1"/>
</dbReference>
<dbReference type="CDD" id="cd00086">
    <property type="entry name" value="homeodomain"/>
    <property type="match status" value="1"/>
</dbReference>
<evidence type="ECO:0000313" key="16">
    <source>
        <dbReference type="EMBL" id="RZC66978.1"/>
    </source>
</evidence>
<dbReference type="GO" id="GO:0005730">
    <property type="term" value="C:nucleolus"/>
    <property type="evidence" value="ECO:0007669"/>
    <property type="project" value="UniProtKB-SubCell"/>
</dbReference>
<evidence type="ECO:0000259" key="15">
    <source>
        <dbReference type="PROSITE" id="PS50071"/>
    </source>
</evidence>
<dbReference type="Gene3D" id="1.10.10.60">
    <property type="entry name" value="Homeodomain-like"/>
    <property type="match status" value="1"/>
</dbReference>
<evidence type="ECO:0000256" key="11">
    <source>
        <dbReference type="PROSITE-ProRule" id="PRU00108"/>
    </source>
</evidence>
<keyword evidence="8 11" id="KW-0238">DNA-binding</keyword>
<dbReference type="GO" id="GO:0003723">
    <property type="term" value="F:RNA binding"/>
    <property type="evidence" value="ECO:0007669"/>
    <property type="project" value="TreeGrafter"/>
</dbReference>
<keyword evidence="9 11" id="KW-0371">Homeobox</keyword>
<evidence type="ECO:0000256" key="10">
    <source>
        <dbReference type="ARBA" id="ARBA00023242"/>
    </source>
</evidence>
<feature type="compositionally biased region" description="Polar residues" evidence="13">
    <location>
        <begin position="2143"/>
        <end position="2153"/>
    </location>
</feature>
<dbReference type="OMA" id="CEQESAN"/>
<feature type="compositionally biased region" description="Basic residues" evidence="13">
    <location>
        <begin position="1"/>
        <end position="13"/>
    </location>
</feature>
<organism evidence="16 17">
    <name type="scientific">Papaver somniferum</name>
    <name type="common">Opium poppy</name>
    <dbReference type="NCBI Taxonomy" id="3469"/>
    <lineage>
        <taxon>Eukaryota</taxon>
        <taxon>Viridiplantae</taxon>
        <taxon>Streptophyta</taxon>
        <taxon>Embryophyta</taxon>
        <taxon>Tracheophyta</taxon>
        <taxon>Spermatophyta</taxon>
        <taxon>Magnoliopsida</taxon>
        <taxon>Ranunculales</taxon>
        <taxon>Papaveraceae</taxon>
        <taxon>Papaveroideae</taxon>
        <taxon>Papaver</taxon>
    </lineage>
</organism>
<feature type="compositionally biased region" description="Basic and acidic residues" evidence="13">
    <location>
        <begin position="823"/>
        <end position="845"/>
    </location>
</feature>
<feature type="compositionally biased region" description="Basic and acidic residues" evidence="13">
    <location>
        <begin position="1632"/>
        <end position="1649"/>
    </location>
</feature>
<feature type="compositionally biased region" description="Gly residues" evidence="13">
    <location>
        <begin position="1595"/>
        <end position="1605"/>
    </location>
</feature>
<feature type="compositionally biased region" description="Acidic residues" evidence="13">
    <location>
        <begin position="281"/>
        <end position="295"/>
    </location>
</feature>
<feature type="region of interest" description="Disordered" evidence="13">
    <location>
        <begin position="269"/>
        <end position="295"/>
    </location>
</feature>